<dbReference type="GO" id="GO:0003677">
    <property type="term" value="F:DNA binding"/>
    <property type="evidence" value="ECO:0007669"/>
    <property type="project" value="UniProtKB-KW"/>
</dbReference>
<dbReference type="SUPFAM" id="SSF46785">
    <property type="entry name" value="Winged helix' DNA-binding domain"/>
    <property type="match status" value="1"/>
</dbReference>
<dbReference type="InterPro" id="IPR036390">
    <property type="entry name" value="WH_DNA-bd_sf"/>
</dbReference>
<keyword evidence="7" id="KW-1185">Reference proteome</keyword>
<gene>
    <name evidence="6" type="ORF">HNP71_000382</name>
</gene>
<sequence length="40" mass="4371">MDINAARTFLEIVRTGSFVNAAANLHLTQTAVSARIRVLE</sequence>
<keyword evidence="3 6" id="KW-0238">DNA-binding</keyword>
<dbReference type="PANTHER" id="PTHR30579:SF7">
    <property type="entry name" value="HTH-TYPE TRANSCRIPTIONAL REGULATOR LRHA-RELATED"/>
    <property type="match status" value="1"/>
</dbReference>
<proteinExistence type="inferred from homology"/>
<keyword evidence="4" id="KW-0804">Transcription</keyword>
<keyword evidence="2" id="KW-0805">Transcription regulation</keyword>
<feature type="domain" description="HTH lysR-type" evidence="5">
    <location>
        <begin position="1"/>
        <end position="40"/>
    </location>
</feature>
<dbReference type="InterPro" id="IPR036388">
    <property type="entry name" value="WH-like_DNA-bd_sf"/>
</dbReference>
<comment type="caution">
    <text evidence="6">The sequence shown here is derived from an EMBL/GenBank/DDBJ whole genome shotgun (WGS) entry which is preliminary data.</text>
</comment>
<name>A0A840V871_9PROT</name>
<dbReference type="GO" id="GO:0003700">
    <property type="term" value="F:DNA-binding transcription factor activity"/>
    <property type="evidence" value="ECO:0007669"/>
    <property type="project" value="InterPro"/>
</dbReference>
<evidence type="ECO:0000256" key="1">
    <source>
        <dbReference type="ARBA" id="ARBA00009437"/>
    </source>
</evidence>
<comment type="similarity">
    <text evidence="1">Belongs to the LysR transcriptional regulatory family.</text>
</comment>
<reference evidence="6 7" key="1">
    <citation type="submission" date="2020-08" db="EMBL/GenBank/DDBJ databases">
        <title>Genomic Encyclopedia of Type Strains, Phase IV (KMG-IV): sequencing the most valuable type-strain genomes for metagenomic binning, comparative biology and taxonomic classification.</title>
        <authorList>
            <person name="Goeker M."/>
        </authorList>
    </citation>
    <scope>NUCLEOTIDE SEQUENCE [LARGE SCALE GENOMIC DNA]</scope>
    <source>
        <strain evidence="6 7">DSM 27026</strain>
    </source>
</reference>
<organism evidence="6 7">
    <name type="scientific">Acidocella aromatica</name>
    <dbReference type="NCBI Taxonomy" id="1303579"/>
    <lineage>
        <taxon>Bacteria</taxon>
        <taxon>Pseudomonadati</taxon>
        <taxon>Pseudomonadota</taxon>
        <taxon>Alphaproteobacteria</taxon>
        <taxon>Acetobacterales</taxon>
        <taxon>Acidocellaceae</taxon>
        <taxon>Acidocella</taxon>
    </lineage>
</organism>
<dbReference type="EMBL" id="JACHFJ010000001">
    <property type="protein sequence ID" value="MBB5372158.1"/>
    <property type="molecule type" value="Genomic_DNA"/>
</dbReference>
<protein>
    <submittedName>
        <fullName evidence="6">DNA-binding transcriptional LysR family regulator</fullName>
    </submittedName>
</protein>
<evidence type="ECO:0000256" key="3">
    <source>
        <dbReference type="ARBA" id="ARBA00023125"/>
    </source>
</evidence>
<evidence type="ECO:0000256" key="4">
    <source>
        <dbReference type="ARBA" id="ARBA00023163"/>
    </source>
</evidence>
<dbReference type="AlphaFoldDB" id="A0A840V871"/>
<dbReference type="Gene3D" id="1.10.10.10">
    <property type="entry name" value="Winged helix-like DNA-binding domain superfamily/Winged helix DNA-binding domain"/>
    <property type="match status" value="1"/>
</dbReference>
<dbReference type="InterPro" id="IPR050176">
    <property type="entry name" value="LTTR"/>
</dbReference>
<dbReference type="Proteomes" id="UP000553706">
    <property type="component" value="Unassembled WGS sequence"/>
</dbReference>
<evidence type="ECO:0000313" key="6">
    <source>
        <dbReference type="EMBL" id="MBB5372158.1"/>
    </source>
</evidence>
<accession>A0A840V871</accession>
<dbReference type="RefSeq" id="WP_221246566.1">
    <property type="nucleotide sequence ID" value="NZ_JACHFJ010000001.1"/>
</dbReference>
<dbReference type="Pfam" id="PF00126">
    <property type="entry name" value="HTH_1"/>
    <property type="match status" value="1"/>
</dbReference>
<dbReference type="PROSITE" id="PS50931">
    <property type="entry name" value="HTH_LYSR"/>
    <property type="match status" value="1"/>
</dbReference>
<evidence type="ECO:0000313" key="7">
    <source>
        <dbReference type="Proteomes" id="UP000553706"/>
    </source>
</evidence>
<evidence type="ECO:0000256" key="2">
    <source>
        <dbReference type="ARBA" id="ARBA00023015"/>
    </source>
</evidence>
<dbReference type="InterPro" id="IPR000847">
    <property type="entry name" value="LysR_HTH_N"/>
</dbReference>
<dbReference type="PANTHER" id="PTHR30579">
    <property type="entry name" value="TRANSCRIPTIONAL REGULATOR"/>
    <property type="match status" value="1"/>
</dbReference>
<evidence type="ECO:0000259" key="5">
    <source>
        <dbReference type="PROSITE" id="PS50931"/>
    </source>
</evidence>